<evidence type="ECO:0000313" key="5">
    <source>
        <dbReference type="Proteomes" id="UP000016922"/>
    </source>
</evidence>
<dbReference type="AlphaFoldDB" id="S3CPM6"/>
<dbReference type="Proteomes" id="UP000016922">
    <property type="component" value="Unassembled WGS sequence"/>
</dbReference>
<dbReference type="Pfam" id="PF14226">
    <property type="entry name" value="DIOX_N"/>
    <property type="match status" value="1"/>
</dbReference>
<protein>
    <submittedName>
        <fullName evidence="4">Clavaminate synthase-like protein</fullName>
    </submittedName>
</protein>
<name>S3CPM6_GLAL2</name>
<dbReference type="OrthoDB" id="288590at2759"/>
<keyword evidence="2" id="KW-0479">Metal-binding</keyword>
<dbReference type="STRING" id="1116229.S3CPM6"/>
<accession>S3CPM6</accession>
<dbReference type="KEGG" id="glz:GLAREA_09552"/>
<reference evidence="4 5" key="1">
    <citation type="journal article" date="2013" name="BMC Genomics">
        <title>Genomics-driven discovery of the pneumocandin biosynthetic gene cluster in the fungus Glarea lozoyensis.</title>
        <authorList>
            <person name="Chen L."/>
            <person name="Yue Q."/>
            <person name="Zhang X."/>
            <person name="Xiang M."/>
            <person name="Wang C."/>
            <person name="Li S."/>
            <person name="Che Y."/>
            <person name="Ortiz-Lopez F.J."/>
            <person name="Bills G.F."/>
            <person name="Liu X."/>
            <person name="An Z."/>
        </authorList>
    </citation>
    <scope>NUCLEOTIDE SEQUENCE [LARGE SCALE GENOMIC DNA]</scope>
    <source>
        <strain evidence="5">ATCC 20868 / MF5171</strain>
    </source>
</reference>
<dbReference type="GO" id="GO:0016491">
    <property type="term" value="F:oxidoreductase activity"/>
    <property type="evidence" value="ECO:0007669"/>
    <property type="project" value="UniProtKB-KW"/>
</dbReference>
<evidence type="ECO:0000256" key="2">
    <source>
        <dbReference type="RuleBase" id="RU003682"/>
    </source>
</evidence>
<dbReference type="GeneID" id="19468600"/>
<dbReference type="Pfam" id="PF03171">
    <property type="entry name" value="2OG-FeII_Oxy"/>
    <property type="match status" value="1"/>
</dbReference>
<dbReference type="InterPro" id="IPR005123">
    <property type="entry name" value="Oxoglu/Fe-dep_dioxygenase_dom"/>
</dbReference>
<dbReference type="RefSeq" id="XP_008084340.1">
    <property type="nucleotide sequence ID" value="XM_008086149.1"/>
</dbReference>
<dbReference type="HOGENOM" id="CLU_010119_4_0_1"/>
<dbReference type="Gene3D" id="2.60.120.330">
    <property type="entry name" value="B-lactam Antibiotic, Isopenicillin N Synthase, Chain"/>
    <property type="match status" value="1"/>
</dbReference>
<keyword evidence="5" id="KW-1185">Reference proteome</keyword>
<dbReference type="GO" id="GO:0044283">
    <property type="term" value="P:small molecule biosynthetic process"/>
    <property type="evidence" value="ECO:0007669"/>
    <property type="project" value="UniProtKB-ARBA"/>
</dbReference>
<evidence type="ECO:0000313" key="4">
    <source>
        <dbReference type="EMBL" id="EPE28432.1"/>
    </source>
</evidence>
<dbReference type="EMBL" id="KE145368">
    <property type="protein sequence ID" value="EPE28432.1"/>
    <property type="molecule type" value="Genomic_DNA"/>
</dbReference>
<evidence type="ECO:0000259" key="3">
    <source>
        <dbReference type="PROSITE" id="PS51471"/>
    </source>
</evidence>
<dbReference type="PANTHER" id="PTHR47990">
    <property type="entry name" value="2-OXOGLUTARATE (2OG) AND FE(II)-DEPENDENT OXYGENASE SUPERFAMILY PROTEIN-RELATED"/>
    <property type="match status" value="1"/>
</dbReference>
<dbReference type="InterPro" id="IPR044861">
    <property type="entry name" value="IPNS-like_FE2OG_OXY"/>
</dbReference>
<dbReference type="SUPFAM" id="SSF51197">
    <property type="entry name" value="Clavaminate synthase-like"/>
    <property type="match status" value="1"/>
</dbReference>
<feature type="domain" description="Fe2OG dioxygenase" evidence="3">
    <location>
        <begin position="189"/>
        <end position="293"/>
    </location>
</feature>
<proteinExistence type="inferred from homology"/>
<dbReference type="InterPro" id="IPR026992">
    <property type="entry name" value="DIOX_N"/>
</dbReference>
<organism evidence="4 5">
    <name type="scientific">Glarea lozoyensis (strain ATCC 20868 / MF5171)</name>
    <dbReference type="NCBI Taxonomy" id="1116229"/>
    <lineage>
        <taxon>Eukaryota</taxon>
        <taxon>Fungi</taxon>
        <taxon>Dikarya</taxon>
        <taxon>Ascomycota</taxon>
        <taxon>Pezizomycotina</taxon>
        <taxon>Leotiomycetes</taxon>
        <taxon>Helotiales</taxon>
        <taxon>Helotiaceae</taxon>
        <taxon>Glarea</taxon>
    </lineage>
</organism>
<gene>
    <name evidence="4" type="ORF">GLAREA_09552</name>
</gene>
<dbReference type="InterPro" id="IPR027443">
    <property type="entry name" value="IPNS-like_sf"/>
</dbReference>
<dbReference type="eggNOG" id="KOG0143">
    <property type="taxonomic scope" value="Eukaryota"/>
</dbReference>
<dbReference type="OMA" id="IGNMAHT"/>
<keyword evidence="2" id="KW-0408">Iron</keyword>
<evidence type="ECO:0000256" key="1">
    <source>
        <dbReference type="ARBA" id="ARBA00008056"/>
    </source>
</evidence>
<keyword evidence="2" id="KW-0560">Oxidoreductase</keyword>
<sequence length="327" mass="36566">MSTITISQTTASKSDLKVVSYSKIVRGDADELDTLRKACEEYGFWYLDLNSQNGDPISVVQNVPSVFKIVEEFFDLEDAEKTRYDVDEIGPWKLNGYTPFGRNKGLVGDGKKYGVEGYTFPRDGLCNTDVEGQNFALPQVLKRHSQVLSSFMNQLHDIGLHVLRALDRTMANSEAAEDFLALNHRPSLASTTCLTAQRYPLLSEESTNAGLASHTDVGSLTILFCGERGLQVLSPDTKEWQYVEPKEGCAVINVGDSLRFLSNKSFRSALHRVVPYPGATIKNRFSCAYFIRPNLDAEFIDDDGSSWKSIDWHVRKYKAYRSATTTA</sequence>
<dbReference type="PROSITE" id="PS51471">
    <property type="entry name" value="FE2OG_OXY"/>
    <property type="match status" value="1"/>
</dbReference>
<dbReference type="GO" id="GO:0046872">
    <property type="term" value="F:metal ion binding"/>
    <property type="evidence" value="ECO:0007669"/>
    <property type="project" value="UniProtKB-KW"/>
</dbReference>
<dbReference type="InterPro" id="IPR050231">
    <property type="entry name" value="Iron_ascorbate_oxido_reductase"/>
</dbReference>
<comment type="similarity">
    <text evidence="1 2">Belongs to the iron/ascorbate-dependent oxidoreductase family.</text>
</comment>